<dbReference type="InterPro" id="IPR000605">
    <property type="entry name" value="Helicase_SF3_ssDNA/RNA_vir"/>
</dbReference>
<dbReference type="GO" id="GO:0006351">
    <property type="term" value="P:DNA-templated transcription"/>
    <property type="evidence" value="ECO:0007669"/>
    <property type="project" value="InterPro"/>
</dbReference>
<dbReference type="SUPFAM" id="SSF50494">
    <property type="entry name" value="Trypsin-like serine proteases"/>
    <property type="match status" value="1"/>
</dbReference>
<evidence type="ECO:0000256" key="19">
    <source>
        <dbReference type="ARBA" id="ARBA00031919"/>
    </source>
</evidence>
<evidence type="ECO:0000256" key="9">
    <source>
        <dbReference type="ARBA" id="ARBA00022679"/>
    </source>
</evidence>
<dbReference type="Pfam" id="PF00680">
    <property type="entry name" value="RdRP_1"/>
    <property type="match status" value="1"/>
</dbReference>
<keyword evidence="17 23" id="KW-1133">Transmembrane helix</keyword>
<dbReference type="Pfam" id="PF00910">
    <property type="entry name" value="RNA_helicase"/>
    <property type="match status" value="1"/>
</dbReference>
<evidence type="ECO:0000256" key="17">
    <source>
        <dbReference type="ARBA" id="ARBA00022989"/>
    </source>
</evidence>
<evidence type="ECO:0000256" key="4">
    <source>
        <dbReference type="ARBA" id="ARBA00004149"/>
    </source>
</evidence>
<keyword evidence="12" id="KW-0547">Nucleotide-binding</keyword>
<dbReference type="GO" id="GO:0003724">
    <property type="term" value="F:RNA helicase activity"/>
    <property type="evidence" value="ECO:0007669"/>
    <property type="project" value="InterPro"/>
</dbReference>
<dbReference type="PROSITE" id="PS50507">
    <property type="entry name" value="RDRP_SSRNA_POS"/>
    <property type="match status" value="1"/>
</dbReference>
<dbReference type="SUPFAM" id="SSF56672">
    <property type="entry name" value="DNA/RNA polymerases"/>
    <property type="match status" value="1"/>
</dbReference>
<dbReference type="InterPro" id="IPR009003">
    <property type="entry name" value="Peptidase_S1_PA"/>
</dbReference>
<dbReference type="GO" id="GO:0003723">
    <property type="term" value="F:RNA binding"/>
    <property type="evidence" value="ECO:0007669"/>
    <property type="project" value="InterPro"/>
</dbReference>
<evidence type="ECO:0000256" key="6">
    <source>
        <dbReference type="ARBA" id="ARBA00020936"/>
    </source>
</evidence>
<keyword evidence="9" id="KW-0808">Transferase</keyword>
<evidence type="ECO:0000256" key="14">
    <source>
        <dbReference type="ARBA" id="ARBA00022807"/>
    </source>
</evidence>
<dbReference type="InterPro" id="IPR044067">
    <property type="entry name" value="PCV_3C_PRO"/>
</dbReference>
<feature type="domain" description="RdRp catalytic" evidence="24">
    <location>
        <begin position="1725"/>
        <end position="1850"/>
    </location>
</feature>
<evidence type="ECO:0000256" key="22">
    <source>
        <dbReference type="SAM" id="MobiDB-lite"/>
    </source>
</evidence>
<keyword evidence="15" id="KW-0067">ATP-binding</keyword>
<keyword evidence="10 23" id="KW-0812">Transmembrane</keyword>
<evidence type="ECO:0000256" key="16">
    <source>
        <dbReference type="ARBA" id="ARBA00022953"/>
    </source>
</evidence>
<evidence type="ECO:0000256" key="23">
    <source>
        <dbReference type="SAM" id="Phobius"/>
    </source>
</evidence>
<dbReference type="GO" id="GO:0044166">
    <property type="term" value="C:host cell endoplasmic reticulum lumen"/>
    <property type="evidence" value="ECO:0007669"/>
    <property type="project" value="UniProtKB-SubCell"/>
</dbReference>
<comment type="subcellular location">
    <subcellularLocation>
        <location evidence="4">Host endoplasmic reticulum lumen</location>
    </subcellularLocation>
    <subcellularLocation>
        <location evidence="5">Host endoplasmic reticulum membrane</location>
        <topology evidence="5">Single-pass membrane protein</topology>
    </subcellularLocation>
</comment>
<evidence type="ECO:0000256" key="15">
    <source>
        <dbReference type="ARBA" id="ARBA00022840"/>
    </source>
</evidence>
<dbReference type="InterPro" id="IPR043502">
    <property type="entry name" value="DNA/RNA_pol_sf"/>
</dbReference>
<dbReference type="PROSITE" id="PS51218">
    <property type="entry name" value="SF3_HELICASE_2"/>
    <property type="match status" value="1"/>
</dbReference>
<reference evidence="27" key="1">
    <citation type="submission" date="2023-11" db="EMBL/GenBank/DDBJ databases">
        <authorList>
            <person name="Sidharthan V.K."/>
            <person name="Reddy V."/>
            <person name="Kiran G."/>
            <person name="Rajeswari V."/>
            <person name="Baranwal V.K."/>
        </authorList>
    </citation>
    <scope>NUCLEOTIDE SEQUENCE</scope>
    <source>
        <strain evidence="27">Sau chi</strain>
    </source>
</reference>
<evidence type="ECO:0000256" key="10">
    <source>
        <dbReference type="ARBA" id="ARBA00022692"/>
    </source>
</evidence>
<reference evidence="27" key="2">
    <citation type="journal article" date="2024" name="Arch. Virol.">
        <title>Probing of plant transcriptomes reveals the hidden genetic diversity of the family Secoviridae.</title>
        <authorList>
            <person name="Sidharthan V.K."/>
            <person name="Reddy V."/>
            <person name="Kiran G."/>
            <person name="Rajeswari V."/>
            <person name="Baranwal V.K."/>
            <person name="Kumar M.K."/>
            <person name="Kumar K.S."/>
        </authorList>
    </citation>
    <scope>NUCLEOTIDE SEQUENCE</scope>
    <source>
        <strain evidence="27">Sau chi</strain>
    </source>
</reference>
<evidence type="ECO:0000256" key="1">
    <source>
        <dbReference type="ARBA" id="ARBA00002583"/>
    </source>
</evidence>
<keyword evidence="8" id="KW-0645">Protease</keyword>
<accession>A0AAT9JAT7</accession>
<keyword evidence="23" id="KW-0472">Membrane</keyword>
<feature type="transmembrane region" description="Helical" evidence="23">
    <location>
        <begin position="545"/>
        <end position="568"/>
    </location>
</feature>
<evidence type="ECO:0000256" key="18">
    <source>
        <dbReference type="ARBA" id="ARBA00023184"/>
    </source>
</evidence>
<dbReference type="PROSITE" id="PS51874">
    <property type="entry name" value="PCV_3C_PRO"/>
    <property type="match status" value="1"/>
</dbReference>
<protein>
    <recommendedName>
        <fullName evidence="6">RNA1 polyprotein</fullName>
    </recommendedName>
    <alternativeName>
        <fullName evidence="20">Genome polyprotein B</fullName>
    </alternativeName>
    <alternativeName>
        <fullName evidence="19">P1</fullName>
    </alternativeName>
</protein>
<evidence type="ECO:0000256" key="7">
    <source>
        <dbReference type="ARBA" id="ARBA00022484"/>
    </source>
</evidence>
<dbReference type="EMBL" id="BK065058">
    <property type="protein sequence ID" value="DBA54727.1"/>
    <property type="molecule type" value="Genomic_RNA"/>
</dbReference>
<comment type="function">
    <text evidence="3">Replicates the viral genome.</text>
</comment>
<proteinExistence type="predicted"/>
<evidence type="ECO:0000256" key="5">
    <source>
        <dbReference type="ARBA" id="ARBA00004517"/>
    </source>
</evidence>
<evidence type="ECO:0000259" key="26">
    <source>
        <dbReference type="PROSITE" id="PS51874"/>
    </source>
</evidence>
<sequence>MSLFCSAPTCLYRDRGFTRAEARELGYRCCSNVCNSLLVKRVDSAPATPKLVDSATTSRTARDSARATEQRRSVASAPLIKQRCAIVVRVDPPGLDLVYPPLVKEDSAAAPVKAEPVVEVIPTIPTRLAPKWLVGGFTAKVVVSAKPLPEWLVLLRRLLKAALKGSSSFGPSYIRRAFSKARVMWVLSLITKRAPPTAQFGAQLKKSALALFARIERARLAKQAKRQERRQEACRKVRLLLQARRATEALTRQEASQTRHASLYAVTVGRPTPLVVSEATRVCKKPKRTASPPCVPLDTFDWASLGPGGEFYVPPSIPTRGRTLERSCSPRRSTPPPIRVVSEILRLKEANPEADWEGVEMLPNEVLATARPLLSRCAAVAQKTGLPLYLTELIKEIRGSTFLEHAKDISEALAREESALEPVSSNLQGFFSSVKSFASSAAELAKRAATTATSAVKSSWEFVFDKIVATATGIFDSIFLKYLEHTPLIKNFVLDFWAKVKKWTTTLSQTLGAVFEIMHEAALWSVCIIVGASIVCMVEKVLISMGIMTAAGSCVGLFLTLFFSYLGVRAFLAGADKLTEICEVLKRAVHVIVEGRTTRSPLDAPTEVGNAQAIGPLDTVLGVVSSIGSGLVNFKMGTVLYWAKIGSALEQLRKGKDVLKDVVSWLVETLGRIYDSITGKETQFFDQLSALVQVDVRHWLAQSQNVLLEAQTMALTDKVLLLSVARLVEDGNKLLLGVSGIPRKLTLDFFTLINKVLSDLKKVHESCVKAGRFEGRRHTPFWLYLFGPSHCGKSLLMEQAADVMLTELGLPISSNALYTKTATDKFWSGYRREYCIMLDDLSAVRPEGVALEAEMLNIVSSQEYKPNMPFEGEKGMYFDSPIIISSSNVFDAPTSANILDERAYRNRRGAVLECRRAMDENGFSVEFDPTNPHASTECRFVDKHSGEAQGPWMNCLGALEMVRSLLSAHVAKETVLQANYMGRRRGNHPTFDAAHSFLECVARDVSVYAPRSLLQSHNVTPDNYLFYAQVDGVMYGYGVNGDATALVGTVPGFEEICMERVLPTLQQTLAQRCHNGMVSTFLQSLVSTSCSVVSVKGLSDSASAVQKDFFHSLSTGEQVYLRLVQKKMNKFMLDEVTAEPVVTKVYNGMINGMRSLGQIVWENSGKLLMICAAILAMLVVAQGLFGALSLFAGTASIASGVGVLHSMDVQGLSNASSSSYYDSTRGRNIRVTHKHMNTQGGNAQLPCSGASLSLYGPNGFFAPVTWARNRSFWITRHQAKCIADRSSMALIMSDGTRVTFLWEESRLKNFSDSEICRYSAPAIPPLPKKLADKWYLNDYEAQINMTTCEIQGVTVRKTGSAYEDREICWWRVPGSVVYKMLQISDAYLGGSYVHYIPKYIHYSARTQLNDCGAYICALIKGDWRIIGFHVSEKNGQCAATLVPDIIEQDAQAFNFMAKDGVLTDGYKKIGFLPPNEAPHMPTKTQYVQVPNHVQLPMALENCKVPAILTADDERIPAGTNFDPFVDGMTKFAEPMVALDQDILDRVAEDIVMEWGNCEAFDDVSLHVAINGVDHEEMDEKDAEFLDPMVLNTSEGYPFLLERKSGESGKARYFQGEQGDRKLKEGTSVYKAYSDLRALLPTTVPELVCVECPKDERTAKKKVFEKPKTRLFSILPLHFNLCLREKFLAFTKFFMQERHRLPSQVGVCVYSREWLQLYARLGEKNNVAINCDYTRFDGIMTPQILSKIGEMINRTYRNDSISRAERFNLLMSLTNRKSIANGDVFEVRCGIPSGCALTVLLNCIFNEILIRYCFAILVPAPYKSCFSQYVCLLVYGDDNLIAVAPSLLATFNGNNIKRELAKVGVSITDGIDKYSPTIDERPLEDLNFLKRGFKVTEGDRVRAPLEMSSLLSSVIWVSSKGEDVFDKLFLNVQIFLRELYHHDDPILFGKIRAFYSESVPSWSSRLYTWRQVCDFHHEQLTGMRPMTAAQDLDILIRPEVRSFCVSEGKSDFSFSIGPGVKIAGCKYRAKPTDLIVSFSDLFAGESESANVVREPVTIGSGVGGLPTRAWGLRFRSPKKWIHYARALACIRDGGNVIFRDLQPCAAAWIAAIYFADATHIVDIETSKLLCGNLCGNKGHQICKYFDNNLVGDHVWKFRGPSSFGKKKMATMGWDIEHIGELTYSFCSAKHAVNLAIAENVNTPLVILALEDNRAGQRVARVGARCSPICKGHTAVKHNDGVQILPDDVLVQSALRSLRTHLC</sequence>
<dbReference type="InterPro" id="IPR014759">
    <property type="entry name" value="Helicase_SF3_ssRNA_vir"/>
</dbReference>
<evidence type="ECO:0000313" key="27">
    <source>
        <dbReference type="EMBL" id="DBA54727.1"/>
    </source>
</evidence>
<feature type="transmembrane region" description="Helical" evidence="23">
    <location>
        <begin position="521"/>
        <end position="538"/>
    </location>
</feature>
<comment type="function">
    <text evidence="21">Down-regulates the RNA1 polyprotein processing and enhances trans-cleavage of RNA2 polyproteins. The protease cofactor and the putative helicase seem to target the replication complexes to ER membranes. Their physical association causes the membrane rearrangement of host ER that may result in formation of the small membranous vesicles that are the site of viral RNA synthesis.</text>
</comment>
<keyword evidence="7" id="KW-0696">RNA-directed RNA polymerase</keyword>
<dbReference type="InterPro" id="IPR001205">
    <property type="entry name" value="RNA-dir_pol_C"/>
</dbReference>
<dbReference type="GO" id="GO:0004197">
    <property type="term" value="F:cysteine-type endopeptidase activity"/>
    <property type="evidence" value="ECO:0007669"/>
    <property type="project" value="InterPro"/>
</dbReference>
<evidence type="ECO:0000256" key="20">
    <source>
        <dbReference type="ARBA" id="ARBA00032135"/>
    </source>
</evidence>
<evidence type="ECO:0000256" key="12">
    <source>
        <dbReference type="ARBA" id="ARBA00022741"/>
    </source>
</evidence>
<dbReference type="Gene3D" id="3.30.70.270">
    <property type="match status" value="1"/>
</dbReference>
<evidence type="ECO:0000256" key="13">
    <source>
        <dbReference type="ARBA" id="ARBA00022801"/>
    </source>
</evidence>
<name>A0AAT9JAT7_9SECO</name>
<dbReference type="InterPro" id="IPR007094">
    <property type="entry name" value="RNA-dir_pol_PSvirus"/>
</dbReference>
<evidence type="ECO:0000256" key="2">
    <source>
        <dbReference type="ARBA" id="ARBA00003602"/>
    </source>
</evidence>
<evidence type="ECO:0000259" key="24">
    <source>
        <dbReference type="PROSITE" id="PS50507"/>
    </source>
</evidence>
<keyword evidence="18" id="KW-1038">Host endoplasmic reticulum</keyword>
<comment type="function">
    <text evidence="2">Thiol protease that cleaves the RNA1 and RNA2 polyproteins.</text>
</comment>
<evidence type="ECO:0000259" key="25">
    <source>
        <dbReference type="PROSITE" id="PS51218"/>
    </source>
</evidence>
<comment type="function">
    <text evidence="1">Plays a role in RNA replication. It is covalently linked to the 5'terminus of both viral single-stranded RNA1 and RNA2 molecules.</text>
</comment>
<feature type="region of interest" description="Disordered" evidence="22">
    <location>
        <begin position="49"/>
        <end position="68"/>
    </location>
</feature>
<keyword evidence="11" id="KW-0548">Nucleotidyltransferase</keyword>
<dbReference type="GO" id="GO:0005524">
    <property type="term" value="F:ATP binding"/>
    <property type="evidence" value="ECO:0007669"/>
    <property type="project" value="UniProtKB-KW"/>
</dbReference>
<dbReference type="GO" id="GO:0006508">
    <property type="term" value="P:proteolysis"/>
    <property type="evidence" value="ECO:0007669"/>
    <property type="project" value="UniProtKB-KW"/>
</dbReference>
<feature type="domain" description="SF3 helicase" evidence="25">
    <location>
        <begin position="760"/>
        <end position="929"/>
    </location>
</feature>
<evidence type="ECO:0000256" key="3">
    <source>
        <dbReference type="ARBA" id="ARBA00003682"/>
    </source>
</evidence>
<evidence type="ECO:0000256" key="8">
    <source>
        <dbReference type="ARBA" id="ARBA00022670"/>
    </source>
</evidence>
<dbReference type="GO" id="GO:0044167">
    <property type="term" value="C:host cell endoplasmic reticulum membrane"/>
    <property type="evidence" value="ECO:0007669"/>
    <property type="project" value="UniProtKB-SubCell"/>
</dbReference>
<keyword evidence="14" id="KW-0788">Thiol protease</keyword>
<keyword evidence="13" id="KW-0378">Hydrolase</keyword>
<keyword evidence="16" id="KW-0693">Viral RNA replication</keyword>
<organism evidence="27">
    <name type="scientific">Asian lizard's tail nepovirus</name>
    <dbReference type="NCBI Taxonomy" id="3115763"/>
    <lineage>
        <taxon>Viruses</taxon>
        <taxon>Riboviria</taxon>
        <taxon>Orthornavirae</taxon>
        <taxon>Pisuviricota</taxon>
        <taxon>Pisoniviricetes</taxon>
        <taxon>Picornavirales</taxon>
        <taxon>Secoviridae</taxon>
        <taxon>Comovirinae</taxon>
        <taxon>Nepovirus</taxon>
    </lineage>
</organism>
<feature type="domain" description="Peptidase C3" evidence="26">
    <location>
        <begin position="1235"/>
        <end position="1447"/>
    </location>
</feature>
<dbReference type="GO" id="GO:0003968">
    <property type="term" value="F:RNA-directed RNA polymerase activity"/>
    <property type="evidence" value="ECO:0007669"/>
    <property type="project" value="UniProtKB-KW"/>
</dbReference>
<evidence type="ECO:0000256" key="11">
    <source>
        <dbReference type="ARBA" id="ARBA00022695"/>
    </source>
</evidence>
<dbReference type="GO" id="GO:0039694">
    <property type="term" value="P:viral RNA genome replication"/>
    <property type="evidence" value="ECO:0007669"/>
    <property type="project" value="InterPro"/>
</dbReference>
<dbReference type="InterPro" id="IPR043128">
    <property type="entry name" value="Rev_trsase/Diguanyl_cyclase"/>
</dbReference>
<evidence type="ECO:0000256" key="21">
    <source>
        <dbReference type="ARBA" id="ARBA00045667"/>
    </source>
</evidence>